<keyword evidence="2" id="KW-0489">Methyltransferase</keyword>
<name>A0A6I4VPC5_9BACL</name>
<dbReference type="Gene3D" id="3.40.50.150">
    <property type="entry name" value="Vaccinia Virus protein VP39"/>
    <property type="match status" value="1"/>
</dbReference>
<accession>A0A6I4VPC5</accession>
<gene>
    <name evidence="2" type="ORF">GSM42_00545</name>
</gene>
<keyword evidence="2" id="KW-0808">Transferase</keyword>
<evidence type="ECO:0000313" key="2">
    <source>
        <dbReference type="EMBL" id="MXQ52261.1"/>
    </source>
</evidence>
<dbReference type="GO" id="GO:0008168">
    <property type="term" value="F:methyltransferase activity"/>
    <property type="evidence" value="ECO:0007669"/>
    <property type="project" value="UniProtKB-KW"/>
</dbReference>
<reference evidence="2 3" key="1">
    <citation type="submission" date="2019-12" db="EMBL/GenBank/DDBJ databases">
        <title>Whole-genome analyses of novel actinobacteria.</title>
        <authorList>
            <person name="Sahin N."/>
            <person name="Saygin H."/>
        </authorList>
    </citation>
    <scope>NUCLEOTIDE SEQUENCE [LARGE SCALE GENOMIC DNA]</scope>
    <source>
        <strain evidence="2 3">KC615</strain>
    </source>
</reference>
<dbReference type="InterPro" id="IPR041698">
    <property type="entry name" value="Methyltransf_25"/>
</dbReference>
<protein>
    <submittedName>
        <fullName evidence="2">Class I SAM-dependent methyltransferase</fullName>
    </submittedName>
</protein>
<proteinExistence type="predicted"/>
<comment type="caution">
    <text evidence="2">The sequence shown here is derived from an EMBL/GenBank/DDBJ whole genome shotgun (WGS) entry which is preliminary data.</text>
</comment>
<keyword evidence="3" id="KW-1185">Reference proteome</keyword>
<evidence type="ECO:0000313" key="3">
    <source>
        <dbReference type="Proteomes" id="UP000430692"/>
    </source>
</evidence>
<dbReference type="Pfam" id="PF13649">
    <property type="entry name" value="Methyltransf_25"/>
    <property type="match status" value="1"/>
</dbReference>
<evidence type="ECO:0000259" key="1">
    <source>
        <dbReference type="Pfam" id="PF13649"/>
    </source>
</evidence>
<organism evidence="2 3">
    <name type="scientific">Shimazuella alba</name>
    <dbReference type="NCBI Taxonomy" id="2690964"/>
    <lineage>
        <taxon>Bacteria</taxon>
        <taxon>Bacillati</taxon>
        <taxon>Bacillota</taxon>
        <taxon>Bacilli</taxon>
        <taxon>Bacillales</taxon>
        <taxon>Thermoactinomycetaceae</taxon>
        <taxon>Shimazuella</taxon>
    </lineage>
</organism>
<dbReference type="InterPro" id="IPR029063">
    <property type="entry name" value="SAM-dependent_MTases_sf"/>
</dbReference>
<dbReference type="EMBL" id="WUUL01000001">
    <property type="protein sequence ID" value="MXQ52261.1"/>
    <property type="molecule type" value="Genomic_DNA"/>
</dbReference>
<feature type="domain" description="Methyltransferase" evidence="1">
    <location>
        <begin position="49"/>
        <end position="132"/>
    </location>
</feature>
<sequence length="202" mass="23813">MKKIFTDIYESNLWGGTESLSGPGSSLMEVEPLMRKLPHLFELFEINSILDAPCGDFHWMSKIPLNIDKYFGVDIVSEIVENNNRKYKSDSYEFLERDVTQDALPSTDLILCRDLLVHLSFEDIKKWFQNVSKNDYTYLLTTHYPSVIDNLDINTGDWRPINFCRPPFSFDAPLVMMREYQSFKTLSLWRWSDIRRSQPFLF</sequence>
<dbReference type="Proteomes" id="UP000430692">
    <property type="component" value="Unassembled WGS sequence"/>
</dbReference>
<dbReference type="GO" id="GO:0032259">
    <property type="term" value="P:methylation"/>
    <property type="evidence" value="ECO:0007669"/>
    <property type="project" value="UniProtKB-KW"/>
</dbReference>
<dbReference type="SUPFAM" id="SSF53335">
    <property type="entry name" value="S-adenosyl-L-methionine-dependent methyltransferases"/>
    <property type="match status" value="1"/>
</dbReference>
<dbReference type="AlphaFoldDB" id="A0A6I4VPC5"/>